<dbReference type="InterPro" id="IPR050465">
    <property type="entry name" value="UPF0194_transport"/>
</dbReference>
<evidence type="ECO:0000259" key="6">
    <source>
        <dbReference type="Pfam" id="PF25990"/>
    </source>
</evidence>
<dbReference type="EMBL" id="JACONZ010000003">
    <property type="protein sequence ID" value="MBC5581582.1"/>
    <property type="molecule type" value="Genomic_DNA"/>
</dbReference>
<evidence type="ECO:0000256" key="2">
    <source>
        <dbReference type="ARBA" id="ARBA00009477"/>
    </source>
</evidence>
<evidence type="ECO:0000256" key="1">
    <source>
        <dbReference type="ARBA" id="ARBA00004196"/>
    </source>
</evidence>
<dbReference type="InterPro" id="IPR058636">
    <property type="entry name" value="Beta-barrel_YknX"/>
</dbReference>
<protein>
    <submittedName>
        <fullName evidence="7">Efflux RND transporter periplasmic adaptor subunit</fullName>
    </submittedName>
</protein>
<dbReference type="PANTHER" id="PTHR32347">
    <property type="entry name" value="EFFLUX SYSTEM COMPONENT YKNX-RELATED"/>
    <property type="match status" value="1"/>
</dbReference>
<dbReference type="Pfam" id="PF25990">
    <property type="entry name" value="Beta-barrel_YknX"/>
    <property type="match status" value="1"/>
</dbReference>
<organism evidence="7 8">
    <name type="scientific">Anaerofilum hominis</name>
    <dbReference type="NCBI Taxonomy" id="2763016"/>
    <lineage>
        <taxon>Bacteria</taxon>
        <taxon>Bacillati</taxon>
        <taxon>Bacillota</taxon>
        <taxon>Clostridia</taxon>
        <taxon>Eubacteriales</taxon>
        <taxon>Oscillospiraceae</taxon>
        <taxon>Anaerofilum</taxon>
    </lineage>
</organism>
<keyword evidence="8" id="KW-1185">Reference proteome</keyword>
<keyword evidence="3 4" id="KW-0175">Coiled coil</keyword>
<evidence type="ECO:0000313" key="7">
    <source>
        <dbReference type="EMBL" id="MBC5581582.1"/>
    </source>
</evidence>
<evidence type="ECO:0000256" key="5">
    <source>
        <dbReference type="SAM" id="Phobius"/>
    </source>
</evidence>
<gene>
    <name evidence="7" type="ORF">H8S23_08690</name>
</gene>
<accession>A0A923IF42</accession>
<dbReference type="Gene3D" id="2.40.50.100">
    <property type="match status" value="1"/>
</dbReference>
<keyword evidence="5" id="KW-0812">Transmembrane</keyword>
<sequence>MNEESTAKKGIRGLPAALRGGLGRIFGPMARWVRRHKKSFAALIVLAAAGSFLGWRFLAAGRGAAGGGAPAFVRTTVLQKTSLENSISATGTVGSAEVSNVTTQLKYTVKEVKVQVGDTVQEGDVICTLDTSEIEKQLQKAKEALAENIEKAQASYDKALAAYNSAYDKASAAEAAYNSAAAACNNAASAFENAKNTVLALQSAYDAAAAAAQAAAGDVAAKLDAYTAAVAAAGGDLSAPAVVSAAQALSAACSAYNGTTFTAGGTVDTAAQSGGLAASAQQALSALNSGKELCGYAALEQALNSAAAAKEQARTQLDTLESQFTSAKEQLTSAETALKDSKSSDTLEELQDQLEECTLKAGSAGTVTALNATVGSAVTDSIVATIQNVGRLKISFSVEEYDIPNVAVGLPVNITSDATGDTVIHGTVTQVSKTASSGQNSSGGFACEATVDDQDTGLLVGMNAKLNIILSTTDNVFVVPIDAVGADENGGSVVYVKTGGSGADAVFEPVPVTTGAENDYYIEISGDGLEEGMEVRSSADADEARVNTGGSGTGGGAVDMGGFAVAGGAMAAPDVGGGGGAPGGGGGPMGG</sequence>
<feature type="domain" description="YknX-like beta-barrel" evidence="6">
    <location>
        <begin position="393"/>
        <end position="468"/>
    </location>
</feature>
<keyword evidence="5" id="KW-0472">Membrane</keyword>
<reference evidence="7" key="1">
    <citation type="submission" date="2020-08" db="EMBL/GenBank/DDBJ databases">
        <title>Genome public.</title>
        <authorList>
            <person name="Liu C."/>
            <person name="Sun Q."/>
        </authorList>
    </citation>
    <scope>NUCLEOTIDE SEQUENCE</scope>
    <source>
        <strain evidence="7">BX8</strain>
    </source>
</reference>
<feature type="transmembrane region" description="Helical" evidence="5">
    <location>
        <begin position="39"/>
        <end position="58"/>
    </location>
</feature>
<dbReference type="GO" id="GO:0030313">
    <property type="term" value="C:cell envelope"/>
    <property type="evidence" value="ECO:0007669"/>
    <property type="project" value="UniProtKB-SubCell"/>
</dbReference>
<proteinExistence type="inferred from homology"/>
<comment type="subcellular location">
    <subcellularLocation>
        <location evidence="1">Cell envelope</location>
    </subcellularLocation>
</comment>
<name>A0A923IF42_9FIRM</name>
<dbReference type="SUPFAM" id="SSF111369">
    <property type="entry name" value="HlyD-like secretion proteins"/>
    <property type="match status" value="1"/>
</dbReference>
<keyword evidence="5" id="KW-1133">Transmembrane helix</keyword>
<dbReference type="PANTHER" id="PTHR32347:SF23">
    <property type="entry name" value="BLL5650 PROTEIN"/>
    <property type="match status" value="1"/>
</dbReference>
<dbReference type="InterPro" id="IPR006143">
    <property type="entry name" value="RND_pump_MFP"/>
</dbReference>
<feature type="coiled-coil region" evidence="4">
    <location>
        <begin position="296"/>
        <end position="337"/>
    </location>
</feature>
<dbReference type="RefSeq" id="WP_186887959.1">
    <property type="nucleotide sequence ID" value="NZ_JACONZ010000003.1"/>
</dbReference>
<dbReference type="NCBIfam" id="TIGR01730">
    <property type="entry name" value="RND_mfp"/>
    <property type="match status" value="1"/>
</dbReference>
<evidence type="ECO:0000256" key="3">
    <source>
        <dbReference type="ARBA" id="ARBA00023054"/>
    </source>
</evidence>
<comment type="caution">
    <text evidence="7">The sequence shown here is derived from an EMBL/GenBank/DDBJ whole genome shotgun (WGS) entry which is preliminary data.</text>
</comment>
<dbReference type="Gene3D" id="2.40.420.20">
    <property type="match status" value="1"/>
</dbReference>
<feature type="coiled-coil region" evidence="4">
    <location>
        <begin position="131"/>
        <end position="162"/>
    </location>
</feature>
<evidence type="ECO:0000313" key="8">
    <source>
        <dbReference type="Proteomes" id="UP000659630"/>
    </source>
</evidence>
<evidence type="ECO:0000256" key="4">
    <source>
        <dbReference type="SAM" id="Coils"/>
    </source>
</evidence>
<dbReference type="GO" id="GO:0022857">
    <property type="term" value="F:transmembrane transporter activity"/>
    <property type="evidence" value="ECO:0007669"/>
    <property type="project" value="InterPro"/>
</dbReference>
<dbReference type="AlphaFoldDB" id="A0A923IF42"/>
<dbReference type="GO" id="GO:0016020">
    <property type="term" value="C:membrane"/>
    <property type="evidence" value="ECO:0007669"/>
    <property type="project" value="InterPro"/>
</dbReference>
<dbReference type="Proteomes" id="UP000659630">
    <property type="component" value="Unassembled WGS sequence"/>
</dbReference>
<comment type="similarity">
    <text evidence="2">Belongs to the membrane fusion protein (MFP) (TC 8.A.1) family.</text>
</comment>
<dbReference type="Gene3D" id="2.40.30.170">
    <property type="match status" value="1"/>
</dbReference>